<sequence>MSTGITGWVLHEADIHCNTECMQKAQTIRDSKYNVRNIRSNDGGIIVARYLGNEI</sequence>
<evidence type="ECO:0000313" key="1">
    <source>
        <dbReference type="EMBL" id="GKU93926.1"/>
    </source>
</evidence>
<proteinExistence type="predicted"/>
<protein>
    <submittedName>
        <fullName evidence="1">Uncharacterized protein</fullName>
    </submittedName>
</protein>
<evidence type="ECO:0000313" key="2">
    <source>
        <dbReference type="Proteomes" id="UP001054252"/>
    </source>
</evidence>
<dbReference type="EMBL" id="BPVZ01000007">
    <property type="protein sequence ID" value="GKU93926.1"/>
    <property type="molecule type" value="Genomic_DNA"/>
</dbReference>
<keyword evidence="2" id="KW-1185">Reference proteome</keyword>
<accession>A0AAV5I339</accession>
<dbReference type="Proteomes" id="UP001054252">
    <property type="component" value="Unassembled WGS sequence"/>
</dbReference>
<dbReference type="AlphaFoldDB" id="A0AAV5I339"/>
<name>A0AAV5I339_9ROSI</name>
<reference evidence="1 2" key="1">
    <citation type="journal article" date="2021" name="Commun. Biol.">
        <title>The genome of Shorea leprosula (Dipterocarpaceae) highlights the ecological relevance of drought in aseasonal tropical rainforests.</title>
        <authorList>
            <person name="Ng K.K.S."/>
            <person name="Kobayashi M.J."/>
            <person name="Fawcett J.A."/>
            <person name="Hatakeyama M."/>
            <person name="Paape T."/>
            <person name="Ng C.H."/>
            <person name="Ang C.C."/>
            <person name="Tnah L.H."/>
            <person name="Lee C.T."/>
            <person name="Nishiyama T."/>
            <person name="Sese J."/>
            <person name="O'Brien M.J."/>
            <person name="Copetti D."/>
            <person name="Mohd Noor M.I."/>
            <person name="Ong R.C."/>
            <person name="Putra M."/>
            <person name="Sireger I.Z."/>
            <person name="Indrioko S."/>
            <person name="Kosugi Y."/>
            <person name="Izuno A."/>
            <person name="Isagi Y."/>
            <person name="Lee S.L."/>
            <person name="Shimizu K.K."/>
        </authorList>
    </citation>
    <scope>NUCLEOTIDE SEQUENCE [LARGE SCALE GENOMIC DNA]</scope>
    <source>
        <strain evidence="1">214</strain>
    </source>
</reference>
<organism evidence="1 2">
    <name type="scientific">Rubroshorea leprosula</name>
    <dbReference type="NCBI Taxonomy" id="152421"/>
    <lineage>
        <taxon>Eukaryota</taxon>
        <taxon>Viridiplantae</taxon>
        <taxon>Streptophyta</taxon>
        <taxon>Embryophyta</taxon>
        <taxon>Tracheophyta</taxon>
        <taxon>Spermatophyta</taxon>
        <taxon>Magnoliopsida</taxon>
        <taxon>eudicotyledons</taxon>
        <taxon>Gunneridae</taxon>
        <taxon>Pentapetalae</taxon>
        <taxon>rosids</taxon>
        <taxon>malvids</taxon>
        <taxon>Malvales</taxon>
        <taxon>Dipterocarpaceae</taxon>
        <taxon>Rubroshorea</taxon>
    </lineage>
</organism>
<gene>
    <name evidence="1" type="ORF">SLEP1_g7477</name>
</gene>
<comment type="caution">
    <text evidence="1">The sequence shown here is derived from an EMBL/GenBank/DDBJ whole genome shotgun (WGS) entry which is preliminary data.</text>
</comment>